<evidence type="ECO:0000313" key="5">
    <source>
        <dbReference type="Proteomes" id="UP000663870"/>
    </source>
</evidence>
<feature type="region of interest" description="Disordered" evidence="1">
    <location>
        <begin position="77"/>
        <end position="99"/>
    </location>
</feature>
<gene>
    <name evidence="3" type="ORF">JXQ802_LOCUS38198</name>
    <name evidence="2" type="ORF">PYM288_LOCUS6093</name>
</gene>
<dbReference type="PANTHER" id="PTHR21650">
    <property type="entry name" value="MEMBRALIN/KINETOCHORE PROTEIN NUF2"/>
    <property type="match status" value="1"/>
</dbReference>
<name>A0A813UV49_9BILA</name>
<comment type="caution">
    <text evidence="2">The sequence shown here is derived from an EMBL/GenBank/DDBJ whole genome shotgun (WGS) entry which is preliminary data.</text>
</comment>
<dbReference type="GO" id="GO:0034976">
    <property type="term" value="P:response to endoplasmic reticulum stress"/>
    <property type="evidence" value="ECO:0007669"/>
    <property type="project" value="TreeGrafter"/>
</dbReference>
<dbReference type="Proteomes" id="UP000663870">
    <property type="component" value="Unassembled WGS sequence"/>
</dbReference>
<dbReference type="EMBL" id="CAJNOL010002098">
    <property type="protein sequence ID" value="CAF1461552.1"/>
    <property type="molecule type" value="Genomic_DNA"/>
</dbReference>
<proteinExistence type="predicted"/>
<dbReference type="GO" id="GO:1904294">
    <property type="term" value="P:positive regulation of ERAD pathway"/>
    <property type="evidence" value="ECO:0007669"/>
    <property type="project" value="TreeGrafter"/>
</dbReference>
<evidence type="ECO:0000313" key="4">
    <source>
        <dbReference type="Proteomes" id="UP000663854"/>
    </source>
</evidence>
<evidence type="ECO:0000313" key="3">
    <source>
        <dbReference type="EMBL" id="CAF1461552.1"/>
    </source>
</evidence>
<dbReference type="EMBL" id="CAJNOH010000066">
    <property type="protein sequence ID" value="CAF0831220.1"/>
    <property type="molecule type" value="Genomic_DNA"/>
</dbReference>
<dbReference type="PANTHER" id="PTHR21650:SF4">
    <property type="entry name" value="MEMBRALIN"/>
    <property type="match status" value="1"/>
</dbReference>
<protein>
    <submittedName>
        <fullName evidence="2">Uncharacterized protein</fullName>
    </submittedName>
</protein>
<dbReference type="GO" id="GO:0005783">
    <property type="term" value="C:endoplasmic reticulum"/>
    <property type="evidence" value="ECO:0007669"/>
    <property type="project" value="TreeGrafter"/>
</dbReference>
<evidence type="ECO:0000313" key="2">
    <source>
        <dbReference type="EMBL" id="CAF0831220.1"/>
    </source>
</evidence>
<keyword evidence="5" id="KW-1185">Reference proteome</keyword>
<sequence length="99" mass="11605">MVREMHTCNGNFFCTPWYHFAFYAYHTNYNGQYSGSALTTSCCFIFHSMFYFFHHFELSVIEVQFVHVLVDQNLITQPSSPTTERENEEETLPPLTTSS</sequence>
<dbReference type="Proteomes" id="UP000663854">
    <property type="component" value="Unassembled WGS sequence"/>
</dbReference>
<accession>A0A813UV49</accession>
<organism evidence="2 4">
    <name type="scientific">Rotaria sordida</name>
    <dbReference type="NCBI Taxonomy" id="392033"/>
    <lineage>
        <taxon>Eukaryota</taxon>
        <taxon>Metazoa</taxon>
        <taxon>Spiralia</taxon>
        <taxon>Gnathifera</taxon>
        <taxon>Rotifera</taxon>
        <taxon>Eurotatoria</taxon>
        <taxon>Bdelloidea</taxon>
        <taxon>Philodinida</taxon>
        <taxon>Philodinidae</taxon>
        <taxon>Rotaria</taxon>
    </lineage>
</organism>
<reference evidence="2" key="1">
    <citation type="submission" date="2021-02" db="EMBL/GenBank/DDBJ databases">
        <authorList>
            <person name="Nowell W R."/>
        </authorList>
    </citation>
    <scope>NUCLEOTIDE SEQUENCE</scope>
</reference>
<dbReference type="AlphaFoldDB" id="A0A813UV49"/>
<evidence type="ECO:0000256" key="1">
    <source>
        <dbReference type="SAM" id="MobiDB-lite"/>
    </source>
</evidence>